<proteinExistence type="predicted"/>
<keyword evidence="2" id="KW-1185">Reference proteome</keyword>
<comment type="caution">
    <text evidence="1">The sequence shown here is derived from an EMBL/GenBank/DDBJ whole genome shotgun (WGS) entry which is preliminary data.</text>
</comment>
<dbReference type="Proteomes" id="UP001241472">
    <property type="component" value="Unassembled WGS sequence"/>
</dbReference>
<name>A0ABT9Q1X3_9HYPH</name>
<organism evidence="1 2">
    <name type="scientific">Neorhizobium huautlense</name>
    <dbReference type="NCBI Taxonomy" id="67774"/>
    <lineage>
        <taxon>Bacteria</taxon>
        <taxon>Pseudomonadati</taxon>
        <taxon>Pseudomonadota</taxon>
        <taxon>Alphaproteobacteria</taxon>
        <taxon>Hyphomicrobiales</taxon>
        <taxon>Rhizobiaceae</taxon>
        <taxon>Rhizobium/Agrobacterium group</taxon>
        <taxon>Neorhizobium</taxon>
    </lineage>
</organism>
<accession>A0ABT9Q1X3</accession>
<dbReference type="EMBL" id="JAUSRF010000036">
    <property type="protein sequence ID" value="MDP9840735.1"/>
    <property type="molecule type" value="Genomic_DNA"/>
</dbReference>
<evidence type="ECO:0000313" key="1">
    <source>
        <dbReference type="EMBL" id="MDP9840735.1"/>
    </source>
</evidence>
<evidence type="ECO:0000313" key="2">
    <source>
        <dbReference type="Proteomes" id="UP001241472"/>
    </source>
</evidence>
<sequence length="76" mass="8106">MADRLDMEHEEGCLCGLELGKDELTADTELPEAFGCLEVIVTPVDEAADMDGCELDFLGHVTEDRDLPAAVGGVVL</sequence>
<protein>
    <submittedName>
        <fullName evidence="1">Uncharacterized protein</fullName>
    </submittedName>
</protein>
<dbReference type="RefSeq" id="WP_306840229.1">
    <property type="nucleotide sequence ID" value="NZ_JAUSRF010000036.1"/>
</dbReference>
<gene>
    <name evidence="1" type="ORF">J2T09_005523</name>
</gene>
<reference evidence="1 2" key="1">
    <citation type="submission" date="2023-07" db="EMBL/GenBank/DDBJ databases">
        <title>Sorghum-associated microbial communities from plants grown in Nebraska, USA.</title>
        <authorList>
            <person name="Schachtman D."/>
        </authorList>
    </citation>
    <scope>NUCLEOTIDE SEQUENCE [LARGE SCALE GENOMIC DNA]</scope>
    <source>
        <strain evidence="1 2">DS1307</strain>
    </source>
</reference>